<dbReference type="AlphaFoldDB" id="A0A1H7NZI6"/>
<dbReference type="Proteomes" id="UP000198916">
    <property type="component" value="Unassembled WGS sequence"/>
</dbReference>
<gene>
    <name evidence="1" type="ORF">SAMN05421740_104152</name>
</gene>
<name>A0A1H7NZI6_9SPHI</name>
<dbReference type="InterPro" id="IPR009078">
    <property type="entry name" value="Ferritin-like_SF"/>
</dbReference>
<dbReference type="PANTHER" id="PTHR30565:SF9">
    <property type="entry name" value="PROTEIN YCIF"/>
    <property type="match status" value="1"/>
</dbReference>
<organism evidence="1 2">
    <name type="scientific">Parapedobacter koreensis</name>
    <dbReference type="NCBI Taxonomy" id="332977"/>
    <lineage>
        <taxon>Bacteria</taxon>
        <taxon>Pseudomonadati</taxon>
        <taxon>Bacteroidota</taxon>
        <taxon>Sphingobacteriia</taxon>
        <taxon>Sphingobacteriales</taxon>
        <taxon>Sphingobacteriaceae</taxon>
        <taxon>Parapedobacter</taxon>
    </lineage>
</organism>
<evidence type="ECO:0000313" key="2">
    <source>
        <dbReference type="Proteomes" id="UP000198916"/>
    </source>
</evidence>
<dbReference type="Pfam" id="PF05974">
    <property type="entry name" value="DUF892"/>
    <property type="match status" value="1"/>
</dbReference>
<dbReference type="STRING" id="332977.SAMN05421740_104152"/>
<dbReference type="EMBL" id="FNZR01000004">
    <property type="protein sequence ID" value="SEL28739.1"/>
    <property type="molecule type" value="Genomic_DNA"/>
</dbReference>
<reference evidence="2" key="1">
    <citation type="submission" date="2016-10" db="EMBL/GenBank/DDBJ databases">
        <authorList>
            <person name="Varghese N."/>
            <person name="Submissions S."/>
        </authorList>
    </citation>
    <scope>NUCLEOTIDE SEQUENCE [LARGE SCALE GENOMIC DNA]</scope>
    <source>
        <strain evidence="2">Jip14</strain>
    </source>
</reference>
<protein>
    <submittedName>
        <fullName evidence="1">Ferritin-like metal-binding protein YciE</fullName>
    </submittedName>
</protein>
<dbReference type="PANTHER" id="PTHR30565">
    <property type="entry name" value="PROTEIN YCIF"/>
    <property type="match status" value="1"/>
</dbReference>
<proteinExistence type="predicted"/>
<keyword evidence="2" id="KW-1185">Reference proteome</keyword>
<dbReference type="InterPro" id="IPR010287">
    <property type="entry name" value="DUF892_YciF-like"/>
</dbReference>
<dbReference type="CDD" id="cd07909">
    <property type="entry name" value="YciF"/>
    <property type="match status" value="1"/>
</dbReference>
<dbReference type="Gene3D" id="1.20.1260.10">
    <property type="match status" value="1"/>
</dbReference>
<accession>A0A1H7NZI6</accession>
<dbReference type="SUPFAM" id="SSF47240">
    <property type="entry name" value="Ferritin-like"/>
    <property type="match status" value="1"/>
</dbReference>
<dbReference type="InterPro" id="IPR047114">
    <property type="entry name" value="YciF"/>
</dbReference>
<dbReference type="InterPro" id="IPR012347">
    <property type="entry name" value="Ferritin-like"/>
</dbReference>
<sequence>MNYTPTKPNELNIMANKARNQSNMPNAHLHELFVDELRDILGAEKLLLKGLKKMATKANSEGLRSAFEEHHAQTEQHIERLKKVFASVDLSPRAKTCKAMEGLLAEAEEIMENFEDADVLDAALIAAAQKVEHYEIASYGCLVTYANLMDHREAADLLSQTLEEEKDTDVKLTEIAMEEANVSQ</sequence>
<evidence type="ECO:0000313" key="1">
    <source>
        <dbReference type="EMBL" id="SEL28739.1"/>
    </source>
</evidence>